<evidence type="ECO:0000313" key="10">
    <source>
        <dbReference type="EMBL" id="SHJ99195.1"/>
    </source>
</evidence>
<dbReference type="PRINTS" id="PR00082">
    <property type="entry name" value="GLFDHDRGNASE"/>
</dbReference>
<dbReference type="STRING" id="1120989.SAMN02745227_01243"/>
<evidence type="ECO:0000313" key="11">
    <source>
        <dbReference type="Proteomes" id="UP000243547"/>
    </source>
</evidence>
<dbReference type="Pfam" id="PF00208">
    <property type="entry name" value="ELFV_dehydrog"/>
    <property type="match status" value="1"/>
</dbReference>
<dbReference type="SMART" id="SM00839">
    <property type="entry name" value="ELFV_dehydrog"/>
    <property type="match status" value="1"/>
</dbReference>
<dbReference type="InterPro" id="IPR006096">
    <property type="entry name" value="Glu/Leu/Phe/Val/Trp_DH_C"/>
</dbReference>
<evidence type="ECO:0000256" key="2">
    <source>
        <dbReference type="ARBA" id="ARBA00012896"/>
    </source>
</evidence>
<keyword evidence="6" id="KW-0520">NAD</keyword>
<protein>
    <recommendedName>
        <fullName evidence="2 4">Glutamate dehydrogenase</fullName>
    </recommendedName>
</protein>
<name>A0A1M6NU10_9FIRM</name>
<dbReference type="Gene3D" id="3.40.50.10860">
    <property type="entry name" value="Leucine Dehydrogenase, chain A, domain 1"/>
    <property type="match status" value="1"/>
</dbReference>
<dbReference type="InterPro" id="IPR046346">
    <property type="entry name" value="Aminoacid_DH-like_N_sf"/>
</dbReference>
<dbReference type="InterPro" id="IPR014362">
    <property type="entry name" value="Glu_DH"/>
</dbReference>
<feature type="binding site" evidence="6">
    <location>
        <position position="68"/>
    </location>
    <ligand>
        <name>substrate</name>
    </ligand>
</feature>
<keyword evidence="6" id="KW-0547">Nucleotide-binding</keyword>
<organism evidence="10 11">
    <name type="scientific">Anaerobranca californiensis DSM 14826</name>
    <dbReference type="NCBI Taxonomy" id="1120989"/>
    <lineage>
        <taxon>Bacteria</taxon>
        <taxon>Bacillati</taxon>
        <taxon>Bacillota</taxon>
        <taxon>Clostridia</taxon>
        <taxon>Eubacteriales</taxon>
        <taxon>Proteinivoracaceae</taxon>
        <taxon>Anaerobranca</taxon>
    </lineage>
</organism>
<evidence type="ECO:0000256" key="6">
    <source>
        <dbReference type="PIRSR" id="PIRSR000185-2"/>
    </source>
</evidence>
<dbReference type="Proteomes" id="UP000243547">
    <property type="component" value="Unassembled WGS sequence"/>
</dbReference>
<dbReference type="FunFam" id="3.40.50.10860:FF:000003">
    <property type="entry name" value="Glutamate dehydrogenase"/>
    <property type="match status" value="1"/>
</dbReference>
<feature type="site" description="Important for catalysis" evidence="7">
    <location>
        <position position="144"/>
    </location>
</feature>
<dbReference type="GO" id="GO:0000166">
    <property type="term" value="F:nucleotide binding"/>
    <property type="evidence" value="ECO:0007669"/>
    <property type="project" value="UniProtKB-KW"/>
</dbReference>
<dbReference type="Gene3D" id="3.40.50.720">
    <property type="entry name" value="NAD(P)-binding Rossmann-like Domain"/>
    <property type="match status" value="1"/>
</dbReference>
<evidence type="ECO:0000256" key="4">
    <source>
        <dbReference type="PIRNR" id="PIRNR000185"/>
    </source>
</evidence>
<evidence type="ECO:0000256" key="3">
    <source>
        <dbReference type="ARBA" id="ARBA00023002"/>
    </source>
</evidence>
<gene>
    <name evidence="10" type="ORF">SAMN02745227_01243</name>
</gene>
<dbReference type="InterPro" id="IPR033922">
    <property type="entry name" value="NAD_bind_Glu_DH"/>
</dbReference>
<feature type="active site" description="Proton donor" evidence="5">
    <location>
        <position position="104"/>
    </location>
</feature>
<dbReference type="InterPro" id="IPR006097">
    <property type="entry name" value="Glu/Leu/Phe/Val/Trp_DH_dimer"/>
</dbReference>
<feature type="binding site" evidence="6">
    <location>
        <position position="346"/>
    </location>
    <ligand>
        <name>substrate</name>
    </ligand>
</feature>
<dbReference type="SUPFAM" id="SSF53223">
    <property type="entry name" value="Aminoacid dehydrogenase-like, N-terminal domain"/>
    <property type="match status" value="1"/>
</dbReference>
<keyword evidence="11" id="KW-1185">Reference proteome</keyword>
<dbReference type="PANTHER" id="PTHR11606">
    <property type="entry name" value="GLUTAMATE DEHYDROGENASE"/>
    <property type="match status" value="1"/>
</dbReference>
<dbReference type="GO" id="GO:0004352">
    <property type="term" value="F:glutamate dehydrogenase (NAD+) activity"/>
    <property type="evidence" value="ECO:0007669"/>
    <property type="project" value="TreeGrafter"/>
</dbReference>
<dbReference type="InterPro" id="IPR033524">
    <property type="entry name" value="Glu/Leu/Phe/Val_DH_AS"/>
</dbReference>
<feature type="domain" description="Glutamate/phenylalanine/leucine/valine/L-tryptophan dehydrogenase C-terminal" evidence="9">
    <location>
        <begin position="181"/>
        <end position="410"/>
    </location>
</feature>
<dbReference type="Pfam" id="PF02812">
    <property type="entry name" value="ELFV_dehydrog_N"/>
    <property type="match status" value="1"/>
</dbReference>
<dbReference type="SUPFAM" id="SSF51735">
    <property type="entry name" value="NAD(P)-binding Rossmann-fold domains"/>
    <property type="match status" value="1"/>
</dbReference>
<dbReference type="RefSeq" id="WP_341426565.1">
    <property type="nucleotide sequence ID" value="NZ_FRAI01000011.1"/>
</dbReference>
<dbReference type="GO" id="GO:0006538">
    <property type="term" value="P:L-glutamate catabolic process"/>
    <property type="evidence" value="ECO:0007669"/>
    <property type="project" value="TreeGrafter"/>
</dbReference>
<dbReference type="CDD" id="cd01076">
    <property type="entry name" value="NAD_bind_1_Glu_DH"/>
    <property type="match status" value="1"/>
</dbReference>
<evidence type="ECO:0000256" key="5">
    <source>
        <dbReference type="PIRSR" id="PIRSR000185-1"/>
    </source>
</evidence>
<dbReference type="PANTHER" id="PTHR11606:SF13">
    <property type="entry name" value="GLUTAMATE DEHYDROGENASE 1, MITOCHONDRIAL"/>
    <property type="match status" value="1"/>
</dbReference>
<feature type="binding site" evidence="6">
    <location>
        <position position="219"/>
    </location>
    <ligand>
        <name>NAD(+)</name>
        <dbReference type="ChEBI" id="CHEBI:57540"/>
    </ligand>
</feature>
<feature type="binding site" evidence="6">
    <location>
        <position position="188"/>
    </location>
    <ligand>
        <name>NAD(+)</name>
        <dbReference type="ChEBI" id="CHEBI:57540"/>
    </ligand>
</feature>
<dbReference type="InterPro" id="IPR036291">
    <property type="entry name" value="NAD(P)-bd_dom_sf"/>
</dbReference>
<feature type="binding site" evidence="6">
    <location>
        <position position="92"/>
    </location>
    <ligand>
        <name>substrate</name>
    </ligand>
</feature>
<proteinExistence type="inferred from homology"/>
<dbReference type="AlphaFoldDB" id="A0A1M6NU10"/>
<comment type="similarity">
    <text evidence="1 4 8">Belongs to the Glu/Leu/Phe/Val dehydrogenases family.</text>
</comment>
<dbReference type="InterPro" id="IPR006095">
    <property type="entry name" value="Glu/Leu/Phe/Val/Trp_DH"/>
</dbReference>
<evidence type="ECO:0000256" key="8">
    <source>
        <dbReference type="RuleBase" id="RU004417"/>
    </source>
</evidence>
<dbReference type="PROSITE" id="PS00074">
    <property type="entry name" value="GLFV_DEHYDROGENASE"/>
    <property type="match status" value="1"/>
</dbReference>
<evidence type="ECO:0000256" key="7">
    <source>
        <dbReference type="PIRSR" id="PIRSR000185-3"/>
    </source>
</evidence>
<accession>A0A1M6NU10</accession>
<evidence type="ECO:0000256" key="1">
    <source>
        <dbReference type="ARBA" id="ARBA00006382"/>
    </source>
</evidence>
<dbReference type="EMBL" id="FRAI01000011">
    <property type="protein sequence ID" value="SHJ99195.1"/>
    <property type="molecule type" value="Genomic_DNA"/>
</dbReference>
<sequence length="411" mass="45261">MKDNVFQTAQQQIKSACEKLGVEPKFYEVLKQPKRVMEVSFPVKMDDGSVQVFTGYRSQHDDTLGPAKGGIRFHPDVTMDEVKALSMWMTMKCAVVGLPFGGGKGGVKCNPKELSMRELEEITRGFTRAIAPIIGNEKDIPAPDVYTNQQVMAWMVDEFSRVKGYTDYGVVTGKPLTLGGSKGRNEATARGCFITIREALKKLAIPMSEAKIVIQGFGNAGYYLAELMYNAGAKIIGVSDSKGGIYNKDGLDPVALLGIKKEKGSVIYGNGQQLTNEELLELECDVLIPAALENVITEINGGNIKGKIVAEAANGPTTIKGDEILHQRKILVIPDILASAGGVTVSYFEWVQNNMNYYWDEEEVNSKLEKIMVDAFEKVYFMHLNKGVSMRDAAYMVALERIIEGLKYRGI</sequence>
<keyword evidence="3 4" id="KW-0560">Oxidoreductase</keyword>
<reference evidence="11" key="1">
    <citation type="submission" date="2016-11" db="EMBL/GenBank/DDBJ databases">
        <authorList>
            <person name="Varghese N."/>
            <person name="Submissions S."/>
        </authorList>
    </citation>
    <scope>NUCLEOTIDE SEQUENCE [LARGE SCALE GENOMIC DNA]</scope>
    <source>
        <strain evidence="11">DSM 14826</strain>
    </source>
</reference>
<evidence type="ECO:0000259" key="9">
    <source>
        <dbReference type="SMART" id="SM00839"/>
    </source>
</evidence>
<dbReference type="PIRSF" id="PIRSF000185">
    <property type="entry name" value="Glu_DH"/>
    <property type="match status" value="1"/>
</dbReference>